<feature type="compositionally biased region" description="Basic and acidic residues" evidence="1">
    <location>
        <begin position="157"/>
        <end position="169"/>
    </location>
</feature>
<evidence type="ECO:0000313" key="3">
    <source>
        <dbReference type="Proteomes" id="UP001566132"/>
    </source>
</evidence>
<keyword evidence="3" id="KW-1185">Reference proteome</keyword>
<evidence type="ECO:0000256" key="1">
    <source>
        <dbReference type="SAM" id="MobiDB-lite"/>
    </source>
</evidence>
<sequence>MDKLKHKKSKDIGRARSALSVSDVDYYFHLPVSCPTSPAASTLTLTPGRIRNIDQDMENLRASREDNPFVQKIIASRESLLDSHLEEESDNTTLMSKEFSLELDVDPLSLPEVHEHMIRSPPPTHWPRSPNFRIFEFPCAKNEEGADDTLQVEVNETKEKSKSSNEIKPKHSSWSDGSENSFKSFKAHYYHDKFALLTPNSLRTSEEDSVCLMGED</sequence>
<comment type="caution">
    <text evidence="2">The sequence shown here is derived from an EMBL/GenBank/DDBJ whole genome shotgun (WGS) entry which is preliminary data.</text>
</comment>
<dbReference type="Proteomes" id="UP001566132">
    <property type="component" value="Unassembled WGS sequence"/>
</dbReference>
<reference evidence="2 3" key="1">
    <citation type="submission" date="2024-05" db="EMBL/GenBank/DDBJ databases">
        <title>Genetic variation in Jamaican populations of the coffee berry borer (Hypothenemus hampei).</title>
        <authorList>
            <person name="Errbii M."/>
            <person name="Myrie A."/>
        </authorList>
    </citation>
    <scope>NUCLEOTIDE SEQUENCE [LARGE SCALE GENOMIC DNA]</scope>
    <source>
        <strain evidence="2">JA-Hopewell-2020-01-JO</strain>
        <tissue evidence="2">Whole body</tissue>
    </source>
</reference>
<name>A0ABD1EB44_HYPHA</name>
<organism evidence="2 3">
    <name type="scientific">Hypothenemus hampei</name>
    <name type="common">Coffee berry borer</name>
    <dbReference type="NCBI Taxonomy" id="57062"/>
    <lineage>
        <taxon>Eukaryota</taxon>
        <taxon>Metazoa</taxon>
        <taxon>Ecdysozoa</taxon>
        <taxon>Arthropoda</taxon>
        <taxon>Hexapoda</taxon>
        <taxon>Insecta</taxon>
        <taxon>Pterygota</taxon>
        <taxon>Neoptera</taxon>
        <taxon>Endopterygota</taxon>
        <taxon>Coleoptera</taxon>
        <taxon>Polyphaga</taxon>
        <taxon>Cucujiformia</taxon>
        <taxon>Curculionidae</taxon>
        <taxon>Scolytinae</taxon>
        <taxon>Hypothenemus</taxon>
    </lineage>
</organism>
<dbReference type="AlphaFoldDB" id="A0ABD1EB44"/>
<accession>A0ABD1EB44</accession>
<gene>
    <name evidence="2" type="ORF">ABEB36_012322</name>
</gene>
<dbReference type="EMBL" id="JBDJPC010000009">
    <property type="protein sequence ID" value="KAL1491773.1"/>
    <property type="molecule type" value="Genomic_DNA"/>
</dbReference>
<protein>
    <submittedName>
        <fullName evidence="2">Uncharacterized protein</fullName>
    </submittedName>
</protein>
<proteinExistence type="predicted"/>
<evidence type="ECO:0000313" key="2">
    <source>
        <dbReference type="EMBL" id="KAL1491773.1"/>
    </source>
</evidence>
<feature type="region of interest" description="Disordered" evidence="1">
    <location>
        <begin position="157"/>
        <end position="179"/>
    </location>
</feature>